<dbReference type="InterPro" id="IPR001128">
    <property type="entry name" value="Cyt_P450"/>
</dbReference>
<evidence type="ECO:0000256" key="8">
    <source>
        <dbReference type="PIRSR" id="PIRSR602403-1"/>
    </source>
</evidence>
<keyword evidence="7" id="KW-0503">Monooxygenase</keyword>
<keyword evidence="3 8" id="KW-0349">Heme</keyword>
<proteinExistence type="inferred from homology"/>
<protein>
    <recommendedName>
        <fullName evidence="11">Cytochrome P450</fullName>
    </recommendedName>
</protein>
<dbReference type="GO" id="GO:0016705">
    <property type="term" value="F:oxidoreductase activity, acting on paired donors, with incorporation or reduction of molecular oxygen"/>
    <property type="evidence" value="ECO:0007669"/>
    <property type="project" value="InterPro"/>
</dbReference>
<accession>A0A8E0UUM2</accession>
<dbReference type="EMBL" id="BBXM02000001">
    <property type="protein sequence ID" value="GIC84478.1"/>
    <property type="molecule type" value="Genomic_DNA"/>
</dbReference>
<comment type="caution">
    <text evidence="9">The sequence shown here is derived from an EMBL/GenBank/DDBJ whole genome shotgun (WGS) entry which is preliminary data.</text>
</comment>
<keyword evidence="6 8" id="KW-0408">Iron</keyword>
<gene>
    <name evidence="9" type="ORF">Aud_000294</name>
</gene>
<organism evidence="9 10">
    <name type="scientific">Aspergillus udagawae</name>
    <dbReference type="NCBI Taxonomy" id="91492"/>
    <lineage>
        <taxon>Eukaryota</taxon>
        <taxon>Fungi</taxon>
        <taxon>Dikarya</taxon>
        <taxon>Ascomycota</taxon>
        <taxon>Pezizomycotina</taxon>
        <taxon>Eurotiomycetes</taxon>
        <taxon>Eurotiomycetidae</taxon>
        <taxon>Eurotiales</taxon>
        <taxon>Aspergillaceae</taxon>
        <taxon>Aspergillus</taxon>
        <taxon>Aspergillus subgen. Fumigati</taxon>
    </lineage>
</organism>
<evidence type="ECO:0000256" key="4">
    <source>
        <dbReference type="ARBA" id="ARBA00022723"/>
    </source>
</evidence>
<reference evidence="9" key="2">
    <citation type="submission" date="2021-01" db="EMBL/GenBank/DDBJ databases">
        <title>Pan-genome distribution and transcriptional activeness of fungal secondary metabolism genes in Aspergillus section Fumigati.</title>
        <authorList>
            <person name="Takahashi H."/>
            <person name="Umemura M."/>
            <person name="Ninomiya A."/>
            <person name="Kusuya Y."/>
            <person name="Urayama S."/>
            <person name="Shimizu M."/>
            <person name="Watanabe A."/>
            <person name="Kamei K."/>
            <person name="Yaguchi T."/>
            <person name="Hagiwara D."/>
        </authorList>
    </citation>
    <scope>NUCLEOTIDE SEQUENCE</scope>
    <source>
        <strain evidence="9">IFM 46973</strain>
    </source>
</reference>
<dbReference type="Pfam" id="PF00067">
    <property type="entry name" value="p450"/>
    <property type="match status" value="1"/>
</dbReference>
<reference evidence="9" key="1">
    <citation type="journal article" date="2015" name="Genome Announc.">
        <title>Draft Genome Sequence of the Pathogenic Filamentous Fungus Aspergillus udagawae Strain IFM 46973T.</title>
        <authorList>
            <person name="Kusuya Y."/>
            <person name="Takahashi-Nakaguchi A."/>
            <person name="Takahashi H."/>
            <person name="Yaguchi T."/>
        </authorList>
    </citation>
    <scope>NUCLEOTIDE SEQUENCE</scope>
    <source>
        <strain evidence="9">IFM 46973</strain>
    </source>
</reference>
<dbReference type="InterPro" id="IPR002403">
    <property type="entry name" value="Cyt_P450_E_grp-IV"/>
</dbReference>
<dbReference type="GO" id="GO:0004497">
    <property type="term" value="F:monooxygenase activity"/>
    <property type="evidence" value="ECO:0007669"/>
    <property type="project" value="UniProtKB-KW"/>
</dbReference>
<dbReference type="GO" id="GO:0020037">
    <property type="term" value="F:heme binding"/>
    <property type="evidence" value="ECO:0007669"/>
    <property type="project" value="InterPro"/>
</dbReference>
<dbReference type="GeneID" id="66987770"/>
<comment type="cofactor">
    <cofactor evidence="1 8">
        <name>heme</name>
        <dbReference type="ChEBI" id="CHEBI:30413"/>
    </cofactor>
</comment>
<dbReference type="RefSeq" id="XP_043141744.1">
    <property type="nucleotide sequence ID" value="XM_043285809.1"/>
</dbReference>
<name>A0A8E0UUM2_9EURO</name>
<dbReference type="PANTHER" id="PTHR24291:SF50">
    <property type="entry name" value="BIFUNCTIONAL ALBAFLAVENONE MONOOXYGENASE_TERPENE SYNTHASE"/>
    <property type="match status" value="1"/>
</dbReference>
<dbReference type="PRINTS" id="PR00465">
    <property type="entry name" value="EP450IV"/>
</dbReference>
<evidence type="ECO:0000256" key="5">
    <source>
        <dbReference type="ARBA" id="ARBA00023002"/>
    </source>
</evidence>
<dbReference type="GO" id="GO:0005506">
    <property type="term" value="F:iron ion binding"/>
    <property type="evidence" value="ECO:0007669"/>
    <property type="project" value="InterPro"/>
</dbReference>
<feature type="binding site" description="axial binding residue" evidence="8">
    <location>
        <position position="174"/>
    </location>
    <ligand>
        <name>heme</name>
        <dbReference type="ChEBI" id="CHEBI:30413"/>
    </ligand>
    <ligandPart>
        <name>Fe</name>
        <dbReference type="ChEBI" id="CHEBI:18248"/>
    </ligandPart>
</feature>
<dbReference type="InterPro" id="IPR050196">
    <property type="entry name" value="Cytochrome_P450_Monoox"/>
</dbReference>
<dbReference type="AlphaFoldDB" id="A0A8E0UUM2"/>
<dbReference type="PANTHER" id="PTHR24291">
    <property type="entry name" value="CYTOCHROME P450 FAMILY 4"/>
    <property type="match status" value="1"/>
</dbReference>
<evidence type="ECO:0008006" key="11">
    <source>
        <dbReference type="Google" id="ProtNLM"/>
    </source>
</evidence>
<evidence type="ECO:0000256" key="1">
    <source>
        <dbReference type="ARBA" id="ARBA00001971"/>
    </source>
</evidence>
<keyword evidence="5" id="KW-0560">Oxidoreductase</keyword>
<sequence>MILPSSPNPPVELGSLEETPYDLANLGLPAIAALDVREQFIPNGVRPRFSRMQTSKALMAAWRDLNIRIIAKCIAATATESFHIYPPIPPHPEACFQSRSIESDWSTTAATYWFVRDMERRSHTIILVYSREVHRHAAYRDNADRFDADRWVTEGVGNRHRSVYVPFAAGARGCIGFNVALQEVKVALAELVYRYDFVNATDEAIEYDPDFIVIRPLNFYVRAIRRSSWPARSSA</sequence>
<dbReference type="Proteomes" id="UP000036893">
    <property type="component" value="Unassembled WGS sequence"/>
</dbReference>
<evidence type="ECO:0000256" key="7">
    <source>
        <dbReference type="ARBA" id="ARBA00023033"/>
    </source>
</evidence>
<evidence type="ECO:0000256" key="3">
    <source>
        <dbReference type="ARBA" id="ARBA00022617"/>
    </source>
</evidence>
<evidence type="ECO:0000256" key="2">
    <source>
        <dbReference type="ARBA" id="ARBA00010617"/>
    </source>
</evidence>
<comment type="similarity">
    <text evidence="2">Belongs to the cytochrome P450 family.</text>
</comment>
<dbReference type="SUPFAM" id="SSF48264">
    <property type="entry name" value="Cytochrome P450"/>
    <property type="match status" value="1"/>
</dbReference>
<dbReference type="InterPro" id="IPR036396">
    <property type="entry name" value="Cyt_P450_sf"/>
</dbReference>
<keyword evidence="4 8" id="KW-0479">Metal-binding</keyword>
<evidence type="ECO:0000256" key="6">
    <source>
        <dbReference type="ARBA" id="ARBA00023004"/>
    </source>
</evidence>
<evidence type="ECO:0000313" key="9">
    <source>
        <dbReference type="EMBL" id="GIC84478.1"/>
    </source>
</evidence>
<dbReference type="Gene3D" id="1.10.630.10">
    <property type="entry name" value="Cytochrome P450"/>
    <property type="match status" value="1"/>
</dbReference>
<evidence type="ECO:0000313" key="10">
    <source>
        <dbReference type="Proteomes" id="UP000036893"/>
    </source>
</evidence>